<proteinExistence type="predicted"/>
<dbReference type="RefSeq" id="WP_131551747.1">
    <property type="nucleotide sequence ID" value="NZ_SJSK01000001.1"/>
</dbReference>
<keyword evidence="2" id="KW-1185">Reference proteome</keyword>
<gene>
    <name evidence="1" type="ORF">EZ428_03670</name>
</gene>
<evidence type="ECO:0000313" key="2">
    <source>
        <dbReference type="Proteomes" id="UP000292884"/>
    </source>
</evidence>
<reference evidence="1 2" key="1">
    <citation type="submission" date="2019-02" db="EMBL/GenBank/DDBJ databases">
        <title>Pedobacter sp. RP-1-13 sp. nov., isolated from Arctic soil.</title>
        <authorList>
            <person name="Dahal R.H."/>
        </authorList>
    </citation>
    <scope>NUCLEOTIDE SEQUENCE [LARGE SCALE GENOMIC DNA]</scope>
    <source>
        <strain evidence="1 2">RP-1-13</strain>
    </source>
</reference>
<name>A0A4R0N255_9SPHI</name>
<organism evidence="1 2">
    <name type="scientific">Pedobacter frigiditerrae</name>
    <dbReference type="NCBI Taxonomy" id="2530452"/>
    <lineage>
        <taxon>Bacteria</taxon>
        <taxon>Pseudomonadati</taxon>
        <taxon>Bacteroidota</taxon>
        <taxon>Sphingobacteriia</taxon>
        <taxon>Sphingobacteriales</taxon>
        <taxon>Sphingobacteriaceae</taxon>
        <taxon>Pedobacter</taxon>
    </lineage>
</organism>
<protein>
    <recommendedName>
        <fullName evidence="3">MetA-pathway of phenol degradation</fullName>
    </recommendedName>
</protein>
<dbReference type="Proteomes" id="UP000292884">
    <property type="component" value="Unassembled WGS sequence"/>
</dbReference>
<evidence type="ECO:0008006" key="3">
    <source>
        <dbReference type="Google" id="ProtNLM"/>
    </source>
</evidence>
<accession>A0A4R0N255</accession>
<evidence type="ECO:0000313" key="1">
    <source>
        <dbReference type="EMBL" id="TCC93881.1"/>
    </source>
</evidence>
<dbReference type="EMBL" id="SJSK01000001">
    <property type="protein sequence ID" value="TCC93881.1"/>
    <property type="molecule type" value="Genomic_DNA"/>
</dbReference>
<comment type="caution">
    <text evidence="1">The sequence shown here is derived from an EMBL/GenBank/DDBJ whole genome shotgun (WGS) entry which is preliminary data.</text>
</comment>
<dbReference type="OrthoDB" id="7826656at2"/>
<dbReference type="AlphaFoldDB" id="A0A4R0N255"/>
<sequence>MKKNNIISIVMIAVVVFILLPKISKAQDPFENGLKLKVDSMISAKAIFSLADVTLLPNNGTHSIMTPTGWVGNSTYLFALLGGVFPAEYVKPNKGDLIGSFGIGFGNPSKYFGISASVNITRITELRDFSGNIILSRKLFKASSIAIGGVQLFANQKVSDAPDGTYYISFSHAVQSVKSSEAGYSGLIYTIGIGNGRFLYKSPWDIASGKGKHGTGIFANVSYEVLKNVNVNVEWSGLNLGFSTGFQPVKDSPLIIGLGVYNLTKNSGDRVSMIGTIGCPFSLSKSKK</sequence>